<dbReference type="InterPro" id="IPR036597">
    <property type="entry name" value="Fido-like_dom_sf"/>
</dbReference>
<sequence length="393" mass="45310">MDIEEFKNPSGKLLPDSANQYYTFVPDNLPVKIDYDNELLRLLSEASTWLGRLDGAGIELNKVLHNNVNLFIRPQLENEAVESSRIEGTLSNLDDMFKEQAGQKILDEEKRNDILEVRNYIKAQEIGINLMNEQIPIDLQLITKLHSILLQHVRGEKAKPGSIREVQNYISHYQNAIGIEYATYIPPPPERVKELLANMLDYMDSSNDPILVKIALMHYQFEAIHPFLDGNGRIGRLLLILYLIKNKALKLPLLYMSDYFEKNRSAYYSLLRDISKNSTYSEWLKFFLIGAISQSKIVLDKISKLSQYYNEKGKDIEEKYSKSTYVLFQQLFASYIISANTTSHILNVTYPTAKRAIDNLIKEGVIQPLETGKARNQLFVAKGIREIYKEQYK</sequence>
<name>A0A218NMV1_9ARCH</name>
<dbReference type="KEGG" id="marh:Mia14_0464"/>
<protein>
    <submittedName>
        <fullName evidence="2">Fic/DOC family toxin</fullName>
    </submittedName>
</protein>
<dbReference type="OrthoDB" id="350952at2157"/>
<accession>A0A218NMV1</accession>
<dbReference type="Pfam" id="PF02661">
    <property type="entry name" value="Fic"/>
    <property type="match status" value="1"/>
</dbReference>
<evidence type="ECO:0000313" key="3">
    <source>
        <dbReference type="Proteomes" id="UP000197679"/>
    </source>
</evidence>
<dbReference type="Gene3D" id="1.10.3290.10">
    <property type="entry name" value="Fido-like domain"/>
    <property type="match status" value="1"/>
</dbReference>
<feature type="domain" description="Fido" evidence="1">
    <location>
        <begin position="137"/>
        <end position="289"/>
    </location>
</feature>
<dbReference type="PIRSF" id="PIRSF038925">
    <property type="entry name" value="AMP-prot_trans"/>
    <property type="match status" value="1"/>
</dbReference>
<dbReference type="EMBL" id="CP019964">
    <property type="protein sequence ID" value="ASI13781.1"/>
    <property type="molecule type" value="Genomic_DNA"/>
</dbReference>
<evidence type="ECO:0000313" key="2">
    <source>
        <dbReference type="EMBL" id="ASI13781.1"/>
    </source>
</evidence>
<dbReference type="InterPro" id="IPR040198">
    <property type="entry name" value="Fido_containing"/>
</dbReference>
<keyword evidence="3" id="KW-1185">Reference proteome</keyword>
<dbReference type="SUPFAM" id="SSF140931">
    <property type="entry name" value="Fic-like"/>
    <property type="match status" value="1"/>
</dbReference>
<organism evidence="2 3">
    <name type="scientific">Candidatus Mancarchaeum acidiphilum</name>
    <dbReference type="NCBI Taxonomy" id="1920749"/>
    <lineage>
        <taxon>Archaea</taxon>
        <taxon>Candidatus Micrarchaeota</taxon>
        <taxon>Candidatus Mancarchaeum</taxon>
    </lineage>
</organism>
<dbReference type="InterPro" id="IPR003812">
    <property type="entry name" value="Fido"/>
</dbReference>
<dbReference type="PANTHER" id="PTHR13504">
    <property type="entry name" value="FIDO DOMAIN-CONTAINING PROTEIN DDB_G0283145"/>
    <property type="match status" value="1"/>
</dbReference>
<dbReference type="PANTHER" id="PTHR13504:SF38">
    <property type="entry name" value="FIDO DOMAIN-CONTAINING PROTEIN"/>
    <property type="match status" value="1"/>
</dbReference>
<proteinExistence type="predicted"/>
<dbReference type="PROSITE" id="PS51459">
    <property type="entry name" value="FIDO"/>
    <property type="match status" value="1"/>
</dbReference>
<dbReference type="Pfam" id="PF13784">
    <property type="entry name" value="Fic_N"/>
    <property type="match status" value="1"/>
</dbReference>
<gene>
    <name evidence="2" type="ORF">Mia14_0464</name>
</gene>
<evidence type="ECO:0000259" key="1">
    <source>
        <dbReference type="PROSITE" id="PS51459"/>
    </source>
</evidence>
<dbReference type="RefSeq" id="WP_088819992.1">
    <property type="nucleotide sequence ID" value="NZ_CP019964.1"/>
</dbReference>
<reference evidence="2 3" key="1">
    <citation type="journal article" date="2017" name="Nat. Commun.">
        <title>'ARMAN' archaea depend on association with euryarchaeal host in culture and in situ.</title>
        <authorList>
            <person name="Golyshina O."/>
            <person name="Toshchakov S."/>
            <person name="Makarova K."/>
            <person name="Gavrilov S."/>
            <person name="Korzhenkov A."/>
            <person name="La Cono V."/>
            <person name="Arcadi E."/>
            <person name="Nechitaylo T."/>
            <person name="Ferrer M."/>
            <person name="Kublanov I."/>
            <person name="Wolf Y."/>
            <person name="Yakimov M."/>
            <person name="Golyshin P."/>
            <person name="Slesarev A."/>
            <person name="Kozyavkin S."/>
        </authorList>
    </citation>
    <scope>NUCLEOTIDE SEQUENCE [LARGE SCALE GENOMIC DNA]</scope>
    <source>
        <strain evidence="2 3">Mia14</strain>
    </source>
</reference>
<dbReference type="InterPro" id="IPR026287">
    <property type="entry name" value="SoFic-like"/>
</dbReference>
<dbReference type="GeneID" id="33314020"/>
<dbReference type="InterPro" id="IPR025758">
    <property type="entry name" value="Fic/DOC_N"/>
</dbReference>
<dbReference type="AlphaFoldDB" id="A0A218NMV1"/>
<dbReference type="Proteomes" id="UP000197679">
    <property type="component" value="Chromosome"/>
</dbReference>